<evidence type="ECO:0000313" key="3">
    <source>
        <dbReference type="Proteomes" id="UP000502699"/>
    </source>
</evidence>
<dbReference type="InterPro" id="IPR036388">
    <property type="entry name" value="WH-like_DNA-bd_sf"/>
</dbReference>
<dbReference type="EMBL" id="CP048029">
    <property type="protein sequence ID" value="QIK37446.1"/>
    <property type="molecule type" value="Genomic_DNA"/>
</dbReference>
<feature type="domain" description="Transcriptional regulator HTH-type FeoC" evidence="1">
    <location>
        <begin position="20"/>
        <end position="86"/>
    </location>
</feature>
<dbReference type="SUPFAM" id="SSF46785">
    <property type="entry name" value="Winged helix' DNA-binding domain"/>
    <property type="match status" value="1"/>
</dbReference>
<dbReference type="Proteomes" id="UP000502699">
    <property type="component" value="Chromosome"/>
</dbReference>
<accession>A0A6G7VC43</accession>
<keyword evidence="3" id="KW-1185">Reference proteome</keyword>
<proteinExistence type="predicted"/>
<name>A0A6G7VC43_9GAMM</name>
<organism evidence="2 3">
    <name type="scientific">Caldichromatium japonicum</name>
    <dbReference type="NCBI Taxonomy" id="2699430"/>
    <lineage>
        <taxon>Bacteria</taxon>
        <taxon>Pseudomonadati</taxon>
        <taxon>Pseudomonadota</taxon>
        <taxon>Gammaproteobacteria</taxon>
        <taxon>Chromatiales</taxon>
        <taxon>Chromatiaceae</taxon>
        <taxon>Caldichromatium</taxon>
    </lineage>
</organism>
<dbReference type="Pfam" id="PF09012">
    <property type="entry name" value="FeoC"/>
    <property type="match status" value="1"/>
</dbReference>
<dbReference type="InterPro" id="IPR036390">
    <property type="entry name" value="WH_DNA-bd_sf"/>
</dbReference>
<dbReference type="AlphaFoldDB" id="A0A6G7VC43"/>
<dbReference type="Gene3D" id="1.10.10.10">
    <property type="entry name" value="Winged helix-like DNA-binding domain superfamily/Winged helix DNA-binding domain"/>
    <property type="match status" value="1"/>
</dbReference>
<protein>
    <submittedName>
        <fullName evidence="2">Sugar metabolism transcriptional regulator</fullName>
    </submittedName>
</protein>
<gene>
    <name evidence="2" type="ORF">GWK36_05030</name>
</gene>
<dbReference type="KEGG" id="cjap:GWK36_05030"/>
<reference evidence="3" key="1">
    <citation type="submission" date="2020-01" db="EMBL/GenBank/DDBJ databases">
        <title>Caldichromatium gen. nov., sp. nov., a thermophilic purple sulfur bacterium member of the family Chromatiaceae isolated from Nakabusa hot spring, Japan.</title>
        <authorList>
            <person name="Saini M.K."/>
            <person name="Hanada S."/>
            <person name="Tank M."/>
        </authorList>
    </citation>
    <scope>NUCLEOTIDE SEQUENCE [LARGE SCALE GENOMIC DNA]</scope>
    <source>
        <strain evidence="3">No.7</strain>
    </source>
</reference>
<dbReference type="InterPro" id="IPR015102">
    <property type="entry name" value="Tscrpt_reg_HTH_FeoC"/>
</dbReference>
<sequence>MHLCPLYARHPSLKQDLLMISELSIFLRAHRRAALKDLAHRFDADPEALRGMLELMERKGLVRRLPPGTTCAGCCQCDPAAIELYEWRE</sequence>
<evidence type="ECO:0000259" key="1">
    <source>
        <dbReference type="Pfam" id="PF09012"/>
    </source>
</evidence>
<evidence type="ECO:0000313" key="2">
    <source>
        <dbReference type="EMBL" id="QIK37446.1"/>
    </source>
</evidence>